<dbReference type="EMBL" id="JANBVB010001542">
    <property type="protein sequence ID" value="KAJ2890028.1"/>
    <property type="molecule type" value="Genomic_DNA"/>
</dbReference>
<sequence length="649" mass="70176">MLKPLLAKRGLISEDSGAKGKEAYYVAVDRPSSIQEQRTQLPVYAEEQQIMEAITENPVVVLSGETGSGKTTQVPQFLFEAGYGDPGSSNPGMIGITQPRRVAAISMAHRVAEELGGYGETVAHQVRFDSCVSDKTRVKFMTEGVLLRELAGDLLLTKYSVVIADEAHERSLNTDILLGVLSRVVRLRHKLALESPAKHRPLKLVIMSATLRVDDFVKNARLFPVAPPVISVQARQHAVRVHFNRRTPAPGQHVGEVVAKVAKIHRRLPDGGILVFLTGQAEIVHVCKKLRELFPTLDERRALEEAKAAAANARRKPKHGRKHGAAEAPAASATAASATAANATQASVEDEDVDLGNNDFEDEDEEMYEDDDEDDDEDEEEDEQIVLGGGSEEEAALLLGENLKGSSSSSEPAPLFVLPLYSLLPADQQLRVFAAPPPGSRLCVVATNVAETSITIPGIRYVVDAGLAKEKAYDAQTQVQSFAVTWTSQASANQRMGRAGRTGPGHCYRLFSSAVFNDQFAPFSAPEVLRLPIEGVVLQMKAMNLDNVTNFPFPTPPSRQALAKAERLLTWLGALDQAKGRITDLGRLMSVFPVAPRFAKMLIVAQQHACLPYVIAIVAALSVGDPFIKDFALDPDAATGDDDSSSSAD</sequence>
<evidence type="ECO:0000313" key="2">
    <source>
        <dbReference type="Proteomes" id="UP001139981"/>
    </source>
</evidence>
<dbReference type="Proteomes" id="UP001139981">
    <property type="component" value="Unassembled WGS sequence"/>
</dbReference>
<keyword evidence="1" id="KW-0378">Hydrolase</keyword>
<name>A0ACC1LXT8_9FUNG</name>
<accession>A0ACC1LXT8</accession>
<gene>
    <name evidence="1" type="primary">ECM16_1</name>
    <name evidence="1" type="ORF">IWW38_004358</name>
</gene>
<organism evidence="1 2">
    <name type="scientific">Coemansia aciculifera</name>
    <dbReference type="NCBI Taxonomy" id="417176"/>
    <lineage>
        <taxon>Eukaryota</taxon>
        <taxon>Fungi</taxon>
        <taxon>Fungi incertae sedis</taxon>
        <taxon>Zoopagomycota</taxon>
        <taxon>Kickxellomycotina</taxon>
        <taxon>Kickxellomycetes</taxon>
        <taxon>Kickxellales</taxon>
        <taxon>Kickxellaceae</taxon>
        <taxon>Coemansia</taxon>
    </lineage>
</organism>
<comment type="caution">
    <text evidence="1">The sequence shown here is derived from an EMBL/GenBank/DDBJ whole genome shotgun (WGS) entry which is preliminary data.</text>
</comment>
<keyword evidence="1" id="KW-0067">ATP-binding</keyword>
<evidence type="ECO:0000313" key="1">
    <source>
        <dbReference type="EMBL" id="KAJ2890028.1"/>
    </source>
</evidence>
<proteinExistence type="predicted"/>
<keyword evidence="1" id="KW-0347">Helicase</keyword>
<reference evidence="1" key="1">
    <citation type="submission" date="2022-07" db="EMBL/GenBank/DDBJ databases">
        <title>Phylogenomic reconstructions and comparative analyses of Kickxellomycotina fungi.</title>
        <authorList>
            <person name="Reynolds N.K."/>
            <person name="Stajich J.E."/>
            <person name="Barry K."/>
            <person name="Grigoriev I.V."/>
            <person name="Crous P."/>
            <person name="Smith M.E."/>
        </authorList>
    </citation>
    <scope>NUCLEOTIDE SEQUENCE</scope>
    <source>
        <strain evidence="1">CBS 190363</strain>
    </source>
</reference>
<dbReference type="EC" id="3.6.4.13" evidence="1"/>
<protein>
    <submittedName>
        <fullName evidence="1">ATP-dependent RNA helicase DHR1</fullName>
        <ecNumber evidence="1">3.6.4.13</ecNumber>
    </submittedName>
</protein>
<feature type="non-terminal residue" evidence="1">
    <location>
        <position position="649"/>
    </location>
</feature>
<keyword evidence="2" id="KW-1185">Reference proteome</keyword>
<keyword evidence="1" id="KW-0547">Nucleotide-binding</keyword>